<reference evidence="5 6" key="1">
    <citation type="submission" date="2019-06" db="EMBL/GenBank/DDBJ databases">
        <title>Sequencing the genomes of 1000 actinobacteria strains.</title>
        <authorList>
            <person name="Klenk H.-P."/>
        </authorList>
    </citation>
    <scope>NUCLEOTIDE SEQUENCE [LARGE SCALE GENOMIC DNA]</scope>
    <source>
        <strain evidence="5 6">DSM 45671</strain>
    </source>
</reference>
<dbReference type="InterPro" id="IPR025419">
    <property type="entry name" value="DUF4142"/>
</dbReference>
<feature type="transmembrane region" description="Helical" evidence="2">
    <location>
        <begin position="255"/>
        <end position="276"/>
    </location>
</feature>
<feature type="region of interest" description="Disordered" evidence="1">
    <location>
        <begin position="379"/>
        <end position="501"/>
    </location>
</feature>
<keyword evidence="2" id="KW-0472">Membrane</keyword>
<proteinExistence type="predicted"/>
<dbReference type="Proteomes" id="UP000321261">
    <property type="component" value="Unassembled WGS sequence"/>
</dbReference>
<evidence type="ECO:0000259" key="4">
    <source>
        <dbReference type="Pfam" id="PF13628"/>
    </source>
</evidence>
<dbReference type="EMBL" id="VIWU01000001">
    <property type="protein sequence ID" value="TWF75943.1"/>
    <property type="molecule type" value="Genomic_DNA"/>
</dbReference>
<dbReference type="AlphaFoldDB" id="A0A561SM55"/>
<organism evidence="5 6">
    <name type="scientific">Pseudonocardia hierapolitana</name>
    <dbReference type="NCBI Taxonomy" id="1128676"/>
    <lineage>
        <taxon>Bacteria</taxon>
        <taxon>Bacillati</taxon>
        <taxon>Actinomycetota</taxon>
        <taxon>Actinomycetes</taxon>
        <taxon>Pseudonocardiales</taxon>
        <taxon>Pseudonocardiaceae</taxon>
        <taxon>Pseudonocardia</taxon>
    </lineage>
</organism>
<dbReference type="OrthoDB" id="581239at2"/>
<evidence type="ECO:0000313" key="6">
    <source>
        <dbReference type="Proteomes" id="UP000321261"/>
    </source>
</evidence>
<feature type="domain" description="DUF4142" evidence="4">
    <location>
        <begin position="57"/>
        <end position="189"/>
    </location>
</feature>
<keyword evidence="6" id="KW-1185">Reference proteome</keyword>
<feature type="compositionally biased region" description="Basic and acidic residues" evidence="1">
    <location>
        <begin position="442"/>
        <end position="456"/>
    </location>
</feature>
<sequence>MRSPVSGAARWAGALVLAVIVMVAVFNSGSTADGVAVDQQAGATATKRTEFGPLTGSDVDLLVKVRQAGLWETPTGQQMEQRATNGVVRDVGRRIAAEHIELDAIVRRTADQLGATLPSQPSAQQQGWMAEISAQNGAEYDRTAVNLLRQAHGKVLPVIAQVRSGTRNELVRDFATTAAQFVTRHHEYLESTGLVDFEALPEPPAPAAAPASAASAAAGTGGAAPVLTANGGTAAASGGFDGVLTAVREVSLSSWLAAVLAFVAVLGGGALLDMLLRDRTRTTPAGPTPAASYPPQRPFPAPPRPPAPPRIHPARRRPAPQRRPGGPAVFGLLVIGVLALPPLLEGAVSPPPQPSTSAAVAAGFAALDPAPEHVLALVAEKKNEPSDDEKSDDDKDEGKNGDNQNDDNQNDDKAAGDQAEGDDAREALNQALAARQAEQGGAEDRNAENENDDRNGDNNQNGDNQNDKQDGNGQNENDQDENAADDDFPGRENAAPPALGDFADIGEVNQLVSDPTPDANASTGSFVSECGTPDPALRNSDNWIAAPGKVNGAQHMHDYIGSAATDSSTEAGDLLVSETTCELDNRSTFFWPVLRDTSQVGPDDNQDGGGLDGNVGEILEPAQVVMQFLGNPTEPVSPMPQLLRVITGDAKAVTNGPDNVRAQWTCRGFEDRATTQYPLCPQGSRLLRVLDFPSCWDGENLDSEDHRSHMAFADEDSGACPQDTVAVPQLRMILAYDQPGGRNFALDGFPDQQHHPATDHGDFVNGMPDELMDAVVECLNEGLQC</sequence>
<feature type="compositionally biased region" description="Acidic residues" evidence="1">
    <location>
        <begin position="477"/>
        <end position="487"/>
    </location>
</feature>
<name>A0A561SM55_9PSEU</name>
<evidence type="ECO:0000256" key="2">
    <source>
        <dbReference type="SAM" id="Phobius"/>
    </source>
</evidence>
<dbReference type="PANTHER" id="PTHR43662:SF3">
    <property type="entry name" value="DOMAIN PROTEIN, PUTATIVE (AFU_ORTHOLOGUE AFUA_6G11970)-RELATED"/>
    <property type="match status" value="1"/>
</dbReference>
<keyword evidence="2" id="KW-1133">Transmembrane helix</keyword>
<feature type="compositionally biased region" description="Low complexity" evidence="1">
    <location>
        <begin position="282"/>
        <end position="291"/>
    </location>
</feature>
<accession>A0A561SM55</accession>
<evidence type="ECO:0000259" key="3">
    <source>
        <dbReference type="Pfam" id="PF09362"/>
    </source>
</evidence>
<protein>
    <submittedName>
        <fullName evidence="5">Uncharacterized protein DUF4142</fullName>
    </submittedName>
</protein>
<evidence type="ECO:0000313" key="5">
    <source>
        <dbReference type="EMBL" id="TWF75943.1"/>
    </source>
</evidence>
<dbReference type="Pfam" id="PF13628">
    <property type="entry name" value="DUF4142"/>
    <property type="match status" value="1"/>
</dbReference>
<dbReference type="Pfam" id="PF09362">
    <property type="entry name" value="DUF1996"/>
    <property type="match status" value="1"/>
</dbReference>
<feature type="domain" description="DUF1996" evidence="3">
    <location>
        <begin position="544"/>
        <end position="766"/>
    </location>
</feature>
<feature type="transmembrane region" description="Helical" evidence="2">
    <location>
        <begin position="325"/>
        <end position="344"/>
    </location>
</feature>
<dbReference type="InterPro" id="IPR018535">
    <property type="entry name" value="DUF1996"/>
</dbReference>
<dbReference type="RefSeq" id="WP_147255068.1">
    <property type="nucleotide sequence ID" value="NZ_VIWU01000001.1"/>
</dbReference>
<evidence type="ECO:0000256" key="1">
    <source>
        <dbReference type="SAM" id="MobiDB-lite"/>
    </source>
</evidence>
<gene>
    <name evidence="5" type="ORF">FHX44_111830</name>
</gene>
<feature type="region of interest" description="Disordered" evidence="1">
    <location>
        <begin position="282"/>
        <end position="325"/>
    </location>
</feature>
<dbReference type="PANTHER" id="PTHR43662">
    <property type="match status" value="1"/>
</dbReference>
<feature type="compositionally biased region" description="Pro residues" evidence="1">
    <location>
        <begin position="295"/>
        <end position="311"/>
    </location>
</feature>
<comment type="caution">
    <text evidence="5">The sequence shown here is derived from an EMBL/GenBank/DDBJ whole genome shotgun (WGS) entry which is preliminary data.</text>
</comment>
<keyword evidence="2" id="KW-0812">Transmembrane</keyword>